<reference evidence="1" key="1">
    <citation type="journal article" date="2010" name="ISME J.">
        <title>Metagenome of the Mediterranean deep chlorophyll maximum studied by direct and fosmid library 454 pyrosequencing.</title>
        <authorList>
            <person name="Ghai R."/>
            <person name="Martin-Cuadrado A.B."/>
            <person name="Molto A.G."/>
            <person name="Heredia I.G."/>
            <person name="Cabrera R."/>
            <person name="Martin J."/>
            <person name="Verdu M."/>
            <person name="Deschamps P."/>
            <person name="Moreira D."/>
            <person name="Lopez-Garcia P."/>
            <person name="Mira A."/>
            <person name="Rodriguez-Valera F."/>
        </authorList>
    </citation>
    <scope>NUCLEOTIDE SEQUENCE</scope>
</reference>
<dbReference type="EMBL" id="GU943121">
    <property type="protein sequence ID" value="ADD96153.1"/>
    <property type="molecule type" value="Genomic_DNA"/>
</dbReference>
<dbReference type="AlphaFoldDB" id="D6PKA2"/>
<proteinExistence type="predicted"/>
<protein>
    <recommendedName>
        <fullName evidence="2">SRPBCC family protein</fullName>
    </recommendedName>
</protein>
<evidence type="ECO:0000313" key="1">
    <source>
        <dbReference type="EMBL" id="ADD96153.1"/>
    </source>
</evidence>
<accession>D6PKA2</accession>
<sequence length="186" mass="21464">MALPTGGPAPNGKNTADRIRGFQKRRSVGFTLEFPVSTSELWNLISRAGNLNDCHPFCRTNDAISWENNSHQDRLVYLNGRTYVRQFLTWEKDSGYELVIGEENGPESYVVWEMKELGDKKSTLTITVYPYLLANMSKITSYLPFMLYIRPKLKSYLKSVLNGFHYFIETGEAVPRNHWGKHSWFS</sequence>
<name>D6PKA2_9ZZZZ</name>
<evidence type="ECO:0008006" key="2">
    <source>
        <dbReference type="Google" id="ProtNLM"/>
    </source>
</evidence>
<dbReference type="SUPFAM" id="SSF55961">
    <property type="entry name" value="Bet v1-like"/>
    <property type="match status" value="1"/>
</dbReference>
<organism evidence="1">
    <name type="scientific">uncultured organism MedDCM-OCT-S05-C138</name>
    <dbReference type="NCBI Taxonomy" id="743620"/>
    <lineage>
        <taxon>unclassified sequences</taxon>
        <taxon>environmental samples</taxon>
    </lineage>
</organism>